<feature type="transmembrane region" description="Helical" evidence="7">
    <location>
        <begin position="335"/>
        <end position="358"/>
    </location>
</feature>
<proteinExistence type="predicted"/>
<feature type="transmembrane region" description="Helical" evidence="7">
    <location>
        <begin position="175"/>
        <end position="201"/>
    </location>
</feature>
<feature type="transmembrane region" description="Helical" evidence="7">
    <location>
        <begin position="117"/>
        <end position="138"/>
    </location>
</feature>
<keyword evidence="6 7" id="KW-0472">Membrane</keyword>
<protein>
    <submittedName>
        <fullName evidence="8">MATE family efflux transporter</fullName>
    </submittedName>
</protein>
<evidence type="ECO:0000256" key="2">
    <source>
        <dbReference type="ARBA" id="ARBA00022448"/>
    </source>
</evidence>
<keyword evidence="3" id="KW-1003">Cell membrane</keyword>
<evidence type="ECO:0000256" key="7">
    <source>
        <dbReference type="SAM" id="Phobius"/>
    </source>
</evidence>
<dbReference type="InterPro" id="IPR002528">
    <property type="entry name" value="MATE_fam"/>
</dbReference>
<dbReference type="PIRSF" id="PIRSF006603">
    <property type="entry name" value="DinF"/>
    <property type="match status" value="1"/>
</dbReference>
<dbReference type="InterPro" id="IPR052031">
    <property type="entry name" value="Membrane_Transporter-Flippase"/>
</dbReference>
<dbReference type="Pfam" id="PF01554">
    <property type="entry name" value="MatE"/>
    <property type="match status" value="2"/>
</dbReference>
<dbReference type="RefSeq" id="WP_235310671.1">
    <property type="nucleotide sequence ID" value="NZ_JAKGAS010000001.1"/>
</dbReference>
<sequence length="434" mass="46615">MTMPMIVGMIMLMTFGLVDTFFIGLLGTQELAAISFTFPVTFTVISLNIGLGIGTSAVIAKFLGAGDSIKAKETATGALMLTFVLAICLAVIGVFTIDPIFRLLGADNNLIPLIQEYMVVWYAAGLFLAMPMVGNSVLRASGDTKTPSYVMAFGGLVNVVLDPILIFGLGPIPALGIQGAAIATLIAWAIGLFYILYLLAIKRQLMEPKLLNWQELKRSTGGILRIGLPAAGANMLTPIATGVVTAIVATYGNTAVAAWGVGGRLESIASIVVLSLSMSLPPFISQNFGANKLSRVNQAYTLCIKFVIAWQFLIFVIIAFLAPYIAAVFTDEIEVANTIVLFLLIVPLGYGLQGLVILTNSSFNAMHMPMSALILNSIRLFAFFVPVCYLGSQWFGLKGIFWATVIANCLTALVAYVWCKNILNIKFKHTEEIV</sequence>
<dbReference type="InterPro" id="IPR048279">
    <property type="entry name" value="MdtK-like"/>
</dbReference>
<feature type="transmembrane region" description="Helical" evidence="7">
    <location>
        <begin position="268"/>
        <end position="285"/>
    </location>
</feature>
<evidence type="ECO:0000313" key="8">
    <source>
        <dbReference type="EMBL" id="MCF2946527.1"/>
    </source>
</evidence>
<accession>A0ABS9D0V0</accession>
<reference evidence="8 9" key="1">
    <citation type="submission" date="2022-01" db="EMBL/GenBank/DDBJ databases">
        <title>Paraglaciecola sp. G1-23.</title>
        <authorList>
            <person name="Jin M.S."/>
            <person name="Han D.M."/>
            <person name="Kim H.M."/>
            <person name="Jeon C.O."/>
        </authorList>
    </citation>
    <scope>NUCLEOTIDE SEQUENCE [LARGE SCALE GENOMIC DNA]</scope>
    <source>
        <strain evidence="8 9">G1-23</strain>
    </source>
</reference>
<gene>
    <name evidence="8" type="ORF">L0668_00260</name>
</gene>
<name>A0ABS9D0V0_9ALTE</name>
<keyword evidence="9" id="KW-1185">Reference proteome</keyword>
<evidence type="ECO:0000256" key="4">
    <source>
        <dbReference type="ARBA" id="ARBA00022692"/>
    </source>
</evidence>
<evidence type="ECO:0000256" key="6">
    <source>
        <dbReference type="ARBA" id="ARBA00023136"/>
    </source>
</evidence>
<keyword evidence="4 7" id="KW-0812">Transmembrane</keyword>
<feature type="transmembrane region" description="Helical" evidence="7">
    <location>
        <begin position="400"/>
        <end position="419"/>
    </location>
</feature>
<keyword evidence="5 7" id="KW-1133">Transmembrane helix</keyword>
<feature type="transmembrane region" description="Helical" evidence="7">
    <location>
        <begin position="370"/>
        <end position="394"/>
    </location>
</feature>
<dbReference type="NCBIfam" id="TIGR00797">
    <property type="entry name" value="matE"/>
    <property type="match status" value="1"/>
</dbReference>
<feature type="transmembrane region" description="Helical" evidence="7">
    <location>
        <begin position="222"/>
        <end position="248"/>
    </location>
</feature>
<dbReference type="PANTHER" id="PTHR43549">
    <property type="entry name" value="MULTIDRUG RESISTANCE PROTEIN YPNP-RELATED"/>
    <property type="match status" value="1"/>
</dbReference>
<dbReference type="EMBL" id="JAKGAS010000001">
    <property type="protein sequence ID" value="MCF2946527.1"/>
    <property type="molecule type" value="Genomic_DNA"/>
</dbReference>
<evidence type="ECO:0000313" key="9">
    <source>
        <dbReference type="Proteomes" id="UP001521137"/>
    </source>
</evidence>
<comment type="subcellular location">
    <subcellularLocation>
        <location evidence="1">Cell inner membrane</location>
        <topology evidence="1">Multi-pass membrane protein</topology>
    </subcellularLocation>
</comment>
<feature type="transmembrane region" description="Helical" evidence="7">
    <location>
        <begin position="306"/>
        <end position="329"/>
    </location>
</feature>
<evidence type="ECO:0000256" key="1">
    <source>
        <dbReference type="ARBA" id="ARBA00004429"/>
    </source>
</evidence>
<feature type="transmembrane region" description="Helical" evidence="7">
    <location>
        <begin position="42"/>
        <end position="63"/>
    </location>
</feature>
<dbReference type="Proteomes" id="UP001521137">
    <property type="component" value="Unassembled WGS sequence"/>
</dbReference>
<feature type="transmembrane region" description="Helical" evidence="7">
    <location>
        <begin position="75"/>
        <end position="97"/>
    </location>
</feature>
<evidence type="ECO:0000256" key="3">
    <source>
        <dbReference type="ARBA" id="ARBA00022475"/>
    </source>
</evidence>
<dbReference type="PANTHER" id="PTHR43549:SF3">
    <property type="entry name" value="MULTIDRUG RESISTANCE PROTEIN YPNP-RELATED"/>
    <property type="match status" value="1"/>
</dbReference>
<keyword evidence="2" id="KW-0813">Transport</keyword>
<organism evidence="8 9">
    <name type="scientific">Paraglaciecola algarum</name>
    <dbReference type="NCBI Taxonomy" id="3050085"/>
    <lineage>
        <taxon>Bacteria</taxon>
        <taxon>Pseudomonadati</taxon>
        <taxon>Pseudomonadota</taxon>
        <taxon>Gammaproteobacteria</taxon>
        <taxon>Alteromonadales</taxon>
        <taxon>Alteromonadaceae</taxon>
        <taxon>Paraglaciecola</taxon>
    </lineage>
</organism>
<comment type="caution">
    <text evidence="8">The sequence shown here is derived from an EMBL/GenBank/DDBJ whole genome shotgun (WGS) entry which is preliminary data.</text>
</comment>
<evidence type="ECO:0000256" key="5">
    <source>
        <dbReference type="ARBA" id="ARBA00022989"/>
    </source>
</evidence>
<feature type="transmembrane region" description="Helical" evidence="7">
    <location>
        <begin position="150"/>
        <end position="169"/>
    </location>
</feature>